<dbReference type="SUPFAM" id="SSF48371">
    <property type="entry name" value="ARM repeat"/>
    <property type="match status" value="1"/>
</dbReference>
<keyword evidence="8" id="KW-1185">Reference proteome</keyword>
<dbReference type="CDD" id="cd07920">
    <property type="entry name" value="Pumilio"/>
    <property type="match status" value="1"/>
</dbReference>
<dbReference type="Pfam" id="PF00806">
    <property type="entry name" value="PUF"/>
    <property type="match status" value="8"/>
</dbReference>
<keyword evidence="2" id="KW-0810">Translation regulation</keyword>
<feature type="repeat" description="Pumilio" evidence="4">
    <location>
        <begin position="786"/>
        <end position="823"/>
    </location>
</feature>
<feature type="repeat" description="Pumilio" evidence="4">
    <location>
        <begin position="605"/>
        <end position="641"/>
    </location>
</feature>
<sequence>RERERELKEGRKAEQGGGGVQQKRTPLFSSPSPPSLPNKISTYLSLLQLPPSPLGSFTPDRLALVPPGLLRPQSPLLEDPCLYLHCLICAVRQTFADHPLPGMGDSQSNQDGSKFRAFTDRSAALGNADDIGIHYMGGASSEPGRASLKMRRPLQPSPQFMMYDAAMNNGSNQSAVGFSHSEGLPDERSLASAFGDMSFKNHTPHSPASPRDFVPVNGYHPLVPASVQDDFRSLEFTAQHVNHKPNGLTVEHQEQAHRFSQRFRDFSNDYGMHNLDSFSSAPYQQSVMSASPEQQFYMDGQSQMHASHGHQFFGSNIMWQQYGVEAPRYPMMQPHYVYPHMQQVAGSDVRRNRRHLQATGRAPTNATSHTEARNVRRLGIGIEDPYSNPAAFHKRNHQLQSTYFNSFPGTLYADSSCGSSNFHQQVDKFSHPYDLNTLSNGFSYHQISDNLSTASYQEKVLMRSDRVNSARSQDFTPSINGYIVRDRRISNTHNNLDMQINDSSHLDMLNSQFLSLVMKPRELNYNSVDEVAGRIYMLAKDQNGCRFLQQVFAQGSEEDIEKVFSEIIDHIGELMVDPFGNYLVQKLLERCSDDQRMRILCEVTKMPGKLIAVSCNMHGTRAVQKIIETINNPDQVSKVVSALSPGAIHLMLDPNGSHVANRCLQKLLPDSKAFLLDAATLHYLKLATHQQGCCIIQKCIEHSDDEQKYKLLSNITSSALALSDDQFGNYVIQSILNHDIGWATSKIVDELKGHYGYLSMQKCGSHVVENILRQAPQHKRDQIIDELMNDPNLLHIMVDQFGNFVIQTALEHCEGVRYNAFVEVIRPHAPAMQSNMYGKRVLSKTYLKNKQHRVGVL</sequence>
<proteinExistence type="predicted"/>
<dbReference type="InterPro" id="IPR001313">
    <property type="entry name" value="Pumilio_RNA-bd_rpt"/>
</dbReference>
<feature type="repeat" description="Pumilio" evidence="4">
    <location>
        <begin position="750"/>
        <end position="785"/>
    </location>
</feature>
<dbReference type="GO" id="GO:0005737">
    <property type="term" value="C:cytoplasm"/>
    <property type="evidence" value="ECO:0007669"/>
    <property type="project" value="TreeGrafter"/>
</dbReference>
<evidence type="ECO:0000256" key="4">
    <source>
        <dbReference type="PROSITE-ProRule" id="PRU00317"/>
    </source>
</evidence>
<dbReference type="EMBL" id="JAUUTY010000740">
    <property type="protein sequence ID" value="KAK1590389.1"/>
    <property type="molecule type" value="Genomic_DNA"/>
</dbReference>
<dbReference type="InterPro" id="IPR033133">
    <property type="entry name" value="PUM-HD"/>
</dbReference>
<comment type="function">
    <text evidence="3">Sequence-specific RNA-binding protein that regulates translation and mRNA stability by binding the 3'-UTR of target mRNAs.</text>
</comment>
<dbReference type="InterPro" id="IPR033712">
    <property type="entry name" value="Pumilio_RNA-bd"/>
</dbReference>
<dbReference type="PANTHER" id="PTHR12537:SF147">
    <property type="entry name" value="PUMILIO HOMOLOG 12"/>
    <property type="match status" value="1"/>
</dbReference>
<dbReference type="AlphaFoldDB" id="A0AAD8V5J4"/>
<dbReference type="InterPro" id="IPR016024">
    <property type="entry name" value="ARM-type_fold"/>
</dbReference>
<evidence type="ECO:0000256" key="5">
    <source>
        <dbReference type="SAM" id="MobiDB-lite"/>
    </source>
</evidence>
<dbReference type="GO" id="GO:0006417">
    <property type="term" value="P:regulation of translation"/>
    <property type="evidence" value="ECO:0007669"/>
    <property type="project" value="UniProtKB-KW"/>
</dbReference>
<dbReference type="GO" id="GO:0003729">
    <property type="term" value="F:mRNA binding"/>
    <property type="evidence" value="ECO:0007669"/>
    <property type="project" value="TreeGrafter"/>
</dbReference>
<keyword evidence="1" id="KW-0677">Repeat</keyword>
<feature type="repeat" description="Pumilio" evidence="4">
    <location>
        <begin position="714"/>
        <end position="749"/>
    </location>
</feature>
<accession>A0AAD8V5J4</accession>
<dbReference type="PROSITE" id="PS50302">
    <property type="entry name" value="PUM"/>
    <property type="match status" value="7"/>
</dbReference>
<gene>
    <name evidence="7" type="ORF">QYE76_048356</name>
</gene>
<evidence type="ECO:0000313" key="8">
    <source>
        <dbReference type="Proteomes" id="UP001231189"/>
    </source>
</evidence>
<feature type="repeat" description="Pumilio" evidence="4">
    <location>
        <begin position="566"/>
        <end position="601"/>
    </location>
</feature>
<organism evidence="7 8">
    <name type="scientific">Lolium multiflorum</name>
    <name type="common">Italian ryegrass</name>
    <name type="synonym">Lolium perenne subsp. multiflorum</name>
    <dbReference type="NCBI Taxonomy" id="4521"/>
    <lineage>
        <taxon>Eukaryota</taxon>
        <taxon>Viridiplantae</taxon>
        <taxon>Streptophyta</taxon>
        <taxon>Embryophyta</taxon>
        <taxon>Tracheophyta</taxon>
        <taxon>Spermatophyta</taxon>
        <taxon>Magnoliopsida</taxon>
        <taxon>Liliopsida</taxon>
        <taxon>Poales</taxon>
        <taxon>Poaceae</taxon>
        <taxon>BOP clade</taxon>
        <taxon>Pooideae</taxon>
        <taxon>Poodae</taxon>
        <taxon>Poeae</taxon>
        <taxon>Poeae Chloroplast Group 2 (Poeae type)</taxon>
        <taxon>Loliodinae</taxon>
        <taxon>Loliinae</taxon>
        <taxon>Lolium</taxon>
    </lineage>
</organism>
<evidence type="ECO:0000256" key="2">
    <source>
        <dbReference type="ARBA" id="ARBA00022845"/>
    </source>
</evidence>
<dbReference type="Gene3D" id="1.25.10.10">
    <property type="entry name" value="Leucine-rich Repeat Variant"/>
    <property type="match status" value="1"/>
</dbReference>
<feature type="domain" description="PUM-HD" evidence="6">
    <location>
        <begin position="501"/>
        <end position="849"/>
    </location>
</feature>
<evidence type="ECO:0000256" key="3">
    <source>
        <dbReference type="ARBA" id="ARBA00058490"/>
    </source>
</evidence>
<evidence type="ECO:0000256" key="1">
    <source>
        <dbReference type="ARBA" id="ARBA00022737"/>
    </source>
</evidence>
<dbReference type="SMART" id="SM00025">
    <property type="entry name" value="Pumilio"/>
    <property type="match status" value="8"/>
</dbReference>
<dbReference type="PROSITE" id="PS50303">
    <property type="entry name" value="PUM_HD"/>
    <property type="match status" value="1"/>
</dbReference>
<protein>
    <recommendedName>
        <fullName evidence="6">PUM-HD domain-containing protein</fullName>
    </recommendedName>
</protein>
<name>A0AAD8V5J4_LOLMU</name>
<feature type="repeat" description="Pumilio" evidence="4">
    <location>
        <begin position="678"/>
        <end position="713"/>
    </location>
</feature>
<comment type="caution">
    <text evidence="7">The sequence shown here is derived from an EMBL/GenBank/DDBJ whole genome shotgun (WGS) entry which is preliminary data.</text>
</comment>
<feature type="compositionally biased region" description="Basic and acidic residues" evidence="5">
    <location>
        <begin position="1"/>
        <end position="14"/>
    </location>
</feature>
<evidence type="ECO:0000259" key="6">
    <source>
        <dbReference type="PROSITE" id="PS50303"/>
    </source>
</evidence>
<dbReference type="InterPro" id="IPR011989">
    <property type="entry name" value="ARM-like"/>
</dbReference>
<feature type="region of interest" description="Disordered" evidence="5">
    <location>
        <begin position="1"/>
        <end position="35"/>
    </location>
</feature>
<feature type="non-terminal residue" evidence="7">
    <location>
        <position position="857"/>
    </location>
</feature>
<dbReference type="Proteomes" id="UP001231189">
    <property type="component" value="Unassembled WGS sequence"/>
</dbReference>
<evidence type="ECO:0000313" key="7">
    <source>
        <dbReference type="EMBL" id="KAK1590389.1"/>
    </source>
</evidence>
<dbReference type="FunFam" id="1.25.10.10:FF:000237">
    <property type="entry name" value="Pumilio homolog 9"/>
    <property type="match status" value="1"/>
</dbReference>
<feature type="repeat" description="Pumilio" evidence="4">
    <location>
        <begin position="530"/>
        <end position="565"/>
    </location>
</feature>
<dbReference type="PANTHER" id="PTHR12537">
    <property type="entry name" value="RNA BINDING PROTEIN PUMILIO-RELATED"/>
    <property type="match status" value="1"/>
</dbReference>
<reference evidence="7" key="1">
    <citation type="submission" date="2023-07" db="EMBL/GenBank/DDBJ databases">
        <title>A chromosome-level genome assembly of Lolium multiflorum.</title>
        <authorList>
            <person name="Chen Y."/>
            <person name="Copetti D."/>
            <person name="Kolliker R."/>
            <person name="Studer B."/>
        </authorList>
    </citation>
    <scope>NUCLEOTIDE SEQUENCE</scope>
    <source>
        <strain evidence="7">02402/16</strain>
        <tissue evidence="7">Leaf</tissue>
    </source>
</reference>